<dbReference type="Pfam" id="PF07980">
    <property type="entry name" value="SusD_RagB"/>
    <property type="match status" value="1"/>
</dbReference>
<dbReference type="InterPro" id="IPR033985">
    <property type="entry name" value="SusD-like_N"/>
</dbReference>
<evidence type="ECO:0000256" key="4">
    <source>
        <dbReference type="ARBA" id="ARBA00023237"/>
    </source>
</evidence>
<dbReference type="InterPro" id="IPR011990">
    <property type="entry name" value="TPR-like_helical_dom_sf"/>
</dbReference>
<dbReference type="EMBL" id="VSSQ01001084">
    <property type="protein sequence ID" value="MPM04933.1"/>
    <property type="molecule type" value="Genomic_DNA"/>
</dbReference>
<gene>
    <name evidence="7" type="ORF">SDC9_51214</name>
</gene>
<evidence type="ECO:0000256" key="3">
    <source>
        <dbReference type="ARBA" id="ARBA00023136"/>
    </source>
</evidence>
<comment type="subcellular location">
    <subcellularLocation>
        <location evidence="1">Cell outer membrane</location>
    </subcellularLocation>
</comment>
<name>A0A644WRN1_9ZZZZ</name>
<feature type="domain" description="SusD-like N-terminal" evidence="6">
    <location>
        <begin position="21"/>
        <end position="223"/>
    </location>
</feature>
<feature type="domain" description="RagB/SusD" evidence="5">
    <location>
        <begin position="356"/>
        <end position="506"/>
    </location>
</feature>
<protein>
    <submittedName>
        <fullName evidence="7">SusD-like protein</fullName>
    </submittedName>
</protein>
<dbReference type="AlphaFoldDB" id="A0A644WRN1"/>
<evidence type="ECO:0000259" key="6">
    <source>
        <dbReference type="Pfam" id="PF14322"/>
    </source>
</evidence>
<sequence length="506" mass="58287">MKKYILASFIISSFILSSCNDFLDDKPTGTMTTDSELSSKETAEAIVNSVYVNSNIFTQSTPGWGCNSILLLEYMTGKTVSENSQANHKEFQDLLVSEKSLYIEDWWRECYSGIAKCNLALQKLPEYTKISQSLVNQYMGETRFMRALYYFYLVRIFGDLPKIKTLQTQIGELMVFRSPIKEIYDEIIIPDLLDAEKSGLPFTNNTGRVSMAAVKSLLADVYLTYAGFPIKGGTQYYAESAKRSLELIESNKFKLFETYEDLHTPANNNIGENIFQVQFAIDKRHSDVSRLCLPSRSGVSAYDLEYGSLIPTDEFVKSYAPGDKRAEEKQFFFRTYKGHPTKFSPGAPELEFMDLKGYYIYKFHDKEAVDKTAKSNLNWTIYRYADVLLMYAEAQVNADNQANQTAIDALNQIRYRANLQPFTKVDKTSFEKEVWDQRYFELCYENKNWFDMLRTRMIRNDKSGLYDPFVGHTTIFGKIYTETQLLFPIPLSEMQANPNLKQNNGY</sequence>
<dbReference type="CDD" id="cd08977">
    <property type="entry name" value="SusD"/>
    <property type="match status" value="1"/>
</dbReference>
<dbReference type="Gene3D" id="1.25.40.390">
    <property type="match status" value="1"/>
</dbReference>
<dbReference type="GO" id="GO:0009279">
    <property type="term" value="C:cell outer membrane"/>
    <property type="evidence" value="ECO:0007669"/>
    <property type="project" value="UniProtKB-SubCell"/>
</dbReference>
<dbReference type="SUPFAM" id="SSF48452">
    <property type="entry name" value="TPR-like"/>
    <property type="match status" value="1"/>
</dbReference>
<proteinExistence type="predicted"/>
<evidence type="ECO:0000256" key="2">
    <source>
        <dbReference type="ARBA" id="ARBA00022729"/>
    </source>
</evidence>
<evidence type="ECO:0000313" key="7">
    <source>
        <dbReference type="EMBL" id="MPM04933.1"/>
    </source>
</evidence>
<keyword evidence="4" id="KW-0998">Cell outer membrane</keyword>
<accession>A0A644WRN1</accession>
<organism evidence="7">
    <name type="scientific">bioreactor metagenome</name>
    <dbReference type="NCBI Taxonomy" id="1076179"/>
    <lineage>
        <taxon>unclassified sequences</taxon>
        <taxon>metagenomes</taxon>
        <taxon>ecological metagenomes</taxon>
    </lineage>
</organism>
<keyword evidence="3" id="KW-0472">Membrane</keyword>
<reference evidence="7" key="1">
    <citation type="submission" date="2019-08" db="EMBL/GenBank/DDBJ databases">
        <authorList>
            <person name="Kucharzyk K."/>
            <person name="Murdoch R.W."/>
            <person name="Higgins S."/>
            <person name="Loffler F."/>
        </authorList>
    </citation>
    <scope>NUCLEOTIDE SEQUENCE</scope>
</reference>
<evidence type="ECO:0000259" key="5">
    <source>
        <dbReference type="Pfam" id="PF07980"/>
    </source>
</evidence>
<evidence type="ECO:0000256" key="1">
    <source>
        <dbReference type="ARBA" id="ARBA00004442"/>
    </source>
</evidence>
<dbReference type="Pfam" id="PF14322">
    <property type="entry name" value="SusD-like_3"/>
    <property type="match status" value="1"/>
</dbReference>
<comment type="caution">
    <text evidence="7">The sequence shown here is derived from an EMBL/GenBank/DDBJ whole genome shotgun (WGS) entry which is preliminary data.</text>
</comment>
<dbReference type="PROSITE" id="PS51257">
    <property type="entry name" value="PROKAR_LIPOPROTEIN"/>
    <property type="match status" value="1"/>
</dbReference>
<keyword evidence="2" id="KW-0732">Signal</keyword>
<dbReference type="InterPro" id="IPR012944">
    <property type="entry name" value="SusD_RagB_dom"/>
</dbReference>